<gene>
    <name evidence="2" type="ORF">GCM10009788_51550</name>
</gene>
<comment type="caution">
    <text evidence="2">The sequence shown here is derived from an EMBL/GenBank/DDBJ whole genome shotgun (WGS) entry which is preliminary data.</text>
</comment>
<accession>A0ABN2BMV3</accession>
<proteinExistence type="predicted"/>
<feature type="transmembrane region" description="Helical" evidence="1">
    <location>
        <begin position="17"/>
        <end position="37"/>
    </location>
</feature>
<dbReference type="RefSeq" id="WP_141002822.1">
    <property type="nucleotide sequence ID" value="NZ_BAAAOR010000039.1"/>
</dbReference>
<dbReference type="Pfam" id="PF11292">
    <property type="entry name" value="DUF3093"/>
    <property type="match status" value="1"/>
</dbReference>
<protein>
    <submittedName>
        <fullName evidence="2">DUF3093 domain-containing protein</fullName>
    </submittedName>
</protein>
<keyword evidence="3" id="KW-1185">Reference proteome</keyword>
<dbReference type="EMBL" id="BAAAOR010000039">
    <property type="protein sequence ID" value="GAA1542662.1"/>
    <property type="molecule type" value="Genomic_DNA"/>
</dbReference>
<reference evidence="2 3" key="1">
    <citation type="journal article" date="2019" name="Int. J. Syst. Evol. Microbiol.">
        <title>The Global Catalogue of Microorganisms (GCM) 10K type strain sequencing project: providing services to taxonomists for standard genome sequencing and annotation.</title>
        <authorList>
            <consortium name="The Broad Institute Genomics Platform"/>
            <consortium name="The Broad Institute Genome Sequencing Center for Infectious Disease"/>
            <person name="Wu L."/>
            <person name="Ma J."/>
        </authorList>
    </citation>
    <scope>NUCLEOTIDE SEQUENCE [LARGE SCALE GENOMIC DNA]</scope>
    <source>
        <strain evidence="2 3">JCM 14942</strain>
    </source>
</reference>
<keyword evidence="1" id="KW-0472">Membrane</keyword>
<sequence>MSESAAYQERLRVPLRWWAQGTMLVATLWLTLIVALIGHAAWLAWVVTGLAMVGMAAGLRAYGGARVVVSDGWFRAGRARIEMTYVGAAEALDADTTRRVSGPEADARAYLLLRPYLRQSVKVEITDPADPVPYWLVSSRHPRALAGALNAVRTGGTADQ</sequence>
<evidence type="ECO:0000313" key="2">
    <source>
        <dbReference type="EMBL" id="GAA1542662.1"/>
    </source>
</evidence>
<keyword evidence="1" id="KW-1133">Transmembrane helix</keyword>
<name>A0ABN2BMV3_9ACTN</name>
<dbReference type="Proteomes" id="UP001500842">
    <property type="component" value="Unassembled WGS sequence"/>
</dbReference>
<organism evidence="2 3">
    <name type="scientific">Nocardioides humi</name>
    <dbReference type="NCBI Taxonomy" id="449461"/>
    <lineage>
        <taxon>Bacteria</taxon>
        <taxon>Bacillati</taxon>
        <taxon>Actinomycetota</taxon>
        <taxon>Actinomycetes</taxon>
        <taxon>Propionibacteriales</taxon>
        <taxon>Nocardioidaceae</taxon>
        <taxon>Nocardioides</taxon>
    </lineage>
</organism>
<dbReference type="InterPro" id="IPR021443">
    <property type="entry name" value="DUF3093"/>
</dbReference>
<evidence type="ECO:0000256" key="1">
    <source>
        <dbReference type="SAM" id="Phobius"/>
    </source>
</evidence>
<keyword evidence="1" id="KW-0812">Transmembrane</keyword>
<feature type="transmembrane region" description="Helical" evidence="1">
    <location>
        <begin position="43"/>
        <end position="62"/>
    </location>
</feature>
<evidence type="ECO:0000313" key="3">
    <source>
        <dbReference type="Proteomes" id="UP001500842"/>
    </source>
</evidence>